<feature type="non-terminal residue" evidence="3">
    <location>
        <position position="945"/>
    </location>
</feature>
<name>A0A3L8E436_OOCBI</name>
<sequence length="945" mass="108673">MSTGYPFLEIQILTINVLGLTCSFLKWSLFKWDQQLEKIWNLSVSQSNESVVKNIDWLKRTLSWIVTARLIIDRVLLLAYLANILTLLIRRWQDLLILWMALSFFKDIVLEIVVIITTFLLWHEDNVSTPLLIEFIAEKTIRLGVLIYQWCTAVKWYMQLRRAAKFRKFTIIARRSIASIIRVPGRISHSLEDVCLDASIVRRSIYIDVRTSKSLTTLIINDSRDTSDTNDYDSIENDLSVAEKSMRILSITAEDVMDARARIQERSYWSEQDATAKTSEAMEEVLAEHSLEKDEKEMDASAINESTATNYVKDIMDYTLRKEDILQFPLIAKELKKEDSKTVSDARKKEALTKKQKEEISSIKIKKIVVDEGGSYAESAYPSDSHTATKIKDEESKKLAKMQCSSSKDAREITTKSSASLVKLKARPELEEKHCCISKSTEEERIDQVDQRRYSKYRLMKQIQKFEASSERSKELVTWGSMSLAQTAHPSGYERNAIAIEHEKMIHLRTLKAFNNRALLERGGDAKACKKHDFSQNHISIEDRKAAELRALKAYNKLTLMKDKKKLEMRRKRDSSLINQRSTKEPEALLMKSLRPYNDLALLEDRKEMETKRGDNLLLNCKGSSEEASALGTHNELTLSEDRREPKIRRKYNLSKHETSAKYEESIETPTSTSDHFSEANYEETTSSVERSRQITSSNFDMNNRGARHAHMSLNLREITRNIEWTLHPTSQGIILTNKNLHSDFLENGRFRDIQQRDIVDDDTANALHGAFFYKSEITRIFRAVQLRISEPSFPSLSMSRREDFDTEFVCRVHNEMAMLYQDSLANFNLERLIASRNDFGSTLLPDSTNDNRVSNRENNRDLCMLFIDRQQVGSESDTVITENSATESWEDARSSTADVHTTRATNDDLPLQLIVNVLRNFGAEVSEGSIHVASSIEHLEEHGN</sequence>
<feature type="transmembrane region" description="Helical" evidence="2">
    <location>
        <begin position="96"/>
        <end position="121"/>
    </location>
</feature>
<evidence type="ECO:0000256" key="2">
    <source>
        <dbReference type="SAM" id="Phobius"/>
    </source>
</evidence>
<dbReference type="AlphaFoldDB" id="A0A3L8E436"/>
<feature type="transmembrane region" description="Helical" evidence="2">
    <location>
        <begin position="62"/>
        <end position="89"/>
    </location>
</feature>
<protein>
    <submittedName>
        <fullName evidence="3">Uncharacterized protein</fullName>
    </submittedName>
</protein>
<proteinExistence type="predicted"/>
<feature type="transmembrane region" description="Helical" evidence="2">
    <location>
        <begin position="12"/>
        <end position="30"/>
    </location>
</feature>
<dbReference type="Proteomes" id="UP000279307">
    <property type="component" value="Chromosome 1"/>
</dbReference>
<keyword evidence="2" id="KW-1133">Transmembrane helix</keyword>
<reference evidence="3" key="2">
    <citation type="submission" date="2018-07" db="EMBL/GenBank/DDBJ databases">
        <authorList>
            <person name="Mckenzie S.K."/>
            <person name="Kronauer D.J.C."/>
        </authorList>
    </citation>
    <scope>NUCLEOTIDE SEQUENCE</scope>
    <source>
        <strain evidence="3">Clonal line C1</strain>
    </source>
</reference>
<keyword evidence="2" id="KW-0472">Membrane</keyword>
<feature type="compositionally biased region" description="Polar residues" evidence="1">
    <location>
        <begin position="683"/>
        <end position="692"/>
    </location>
</feature>
<accession>A0A3L8E436</accession>
<keyword evidence="2" id="KW-0812">Transmembrane</keyword>
<dbReference type="EMBL" id="QOIP01000001">
    <property type="protein sequence ID" value="RLU27451.1"/>
    <property type="molecule type" value="Genomic_DNA"/>
</dbReference>
<evidence type="ECO:0000313" key="3">
    <source>
        <dbReference type="EMBL" id="RLU27451.1"/>
    </source>
</evidence>
<reference evidence="3" key="1">
    <citation type="journal article" date="2018" name="Genome Res.">
        <title>The genomic architecture and molecular evolution of ant odorant receptors.</title>
        <authorList>
            <person name="McKenzie S.K."/>
            <person name="Kronauer D.J.C."/>
        </authorList>
    </citation>
    <scope>NUCLEOTIDE SEQUENCE [LARGE SCALE GENOMIC DNA]</scope>
    <source>
        <strain evidence="3">Clonal line C1</strain>
    </source>
</reference>
<gene>
    <name evidence="3" type="ORF">DMN91_001255</name>
</gene>
<feature type="region of interest" description="Disordered" evidence="1">
    <location>
        <begin position="661"/>
        <end position="692"/>
    </location>
</feature>
<dbReference type="OrthoDB" id="6819313at2759"/>
<evidence type="ECO:0000256" key="1">
    <source>
        <dbReference type="SAM" id="MobiDB-lite"/>
    </source>
</evidence>
<comment type="caution">
    <text evidence="3">The sequence shown here is derived from an EMBL/GenBank/DDBJ whole genome shotgun (WGS) entry which is preliminary data.</text>
</comment>
<organism evidence="3">
    <name type="scientific">Ooceraea biroi</name>
    <name type="common">Clonal raider ant</name>
    <name type="synonym">Cerapachys biroi</name>
    <dbReference type="NCBI Taxonomy" id="2015173"/>
    <lineage>
        <taxon>Eukaryota</taxon>
        <taxon>Metazoa</taxon>
        <taxon>Ecdysozoa</taxon>
        <taxon>Arthropoda</taxon>
        <taxon>Hexapoda</taxon>
        <taxon>Insecta</taxon>
        <taxon>Pterygota</taxon>
        <taxon>Neoptera</taxon>
        <taxon>Endopterygota</taxon>
        <taxon>Hymenoptera</taxon>
        <taxon>Apocrita</taxon>
        <taxon>Aculeata</taxon>
        <taxon>Formicoidea</taxon>
        <taxon>Formicidae</taxon>
        <taxon>Dorylinae</taxon>
        <taxon>Ooceraea</taxon>
    </lineage>
</organism>